<dbReference type="InterPro" id="IPR007627">
    <property type="entry name" value="RNA_pol_sigma70_r2"/>
</dbReference>
<dbReference type="NCBIfam" id="TIGR02937">
    <property type="entry name" value="sigma70-ECF"/>
    <property type="match status" value="1"/>
</dbReference>
<dbReference type="Pfam" id="PF04542">
    <property type="entry name" value="Sigma70_r2"/>
    <property type="match status" value="1"/>
</dbReference>
<keyword evidence="4" id="KW-0804">Transcription</keyword>
<evidence type="ECO:0000256" key="4">
    <source>
        <dbReference type="ARBA" id="ARBA00023163"/>
    </source>
</evidence>
<protein>
    <submittedName>
        <fullName evidence="7">Sigma-70 family RNA polymerase sigma factor</fullName>
    </submittedName>
</protein>
<organism evidence="7 8">
    <name type="scientific">Chitinophaga tropicalis</name>
    <dbReference type="NCBI Taxonomy" id="2683588"/>
    <lineage>
        <taxon>Bacteria</taxon>
        <taxon>Pseudomonadati</taxon>
        <taxon>Bacteroidota</taxon>
        <taxon>Chitinophagia</taxon>
        <taxon>Chitinophagales</taxon>
        <taxon>Chitinophagaceae</taxon>
        <taxon>Chitinophaga</taxon>
    </lineage>
</organism>
<reference evidence="7 8" key="1">
    <citation type="submission" date="2019-12" db="EMBL/GenBank/DDBJ databases">
        <title>Chitinophaga sp. strain ysch24 (GDMCC 1.1355), whole genome shotgun sequence.</title>
        <authorList>
            <person name="Zhang X."/>
        </authorList>
    </citation>
    <scope>NUCLEOTIDE SEQUENCE [LARGE SCALE GENOMIC DNA]</scope>
    <source>
        <strain evidence="8">ysch24</strain>
    </source>
</reference>
<accession>A0A7K1UCY7</accession>
<dbReference type="InterPro" id="IPR039425">
    <property type="entry name" value="RNA_pol_sigma-70-like"/>
</dbReference>
<dbReference type="InterPro" id="IPR014284">
    <property type="entry name" value="RNA_pol_sigma-70_dom"/>
</dbReference>
<dbReference type="Pfam" id="PF08281">
    <property type="entry name" value="Sigma70_r4_2"/>
    <property type="match status" value="1"/>
</dbReference>
<evidence type="ECO:0000256" key="1">
    <source>
        <dbReference type="ARBA" id="ARBA00010641"/>
    </source>
</evidence>
<dbReference type="GO" id="GO:0016987">
    <property type="term" value="F:sigma factor activity"/>
    <property type="evidence" value="ECO:0007669"/>
    <property type="project" value="UniProtKB-KW"/>
</dbReference>
<dbReference type="SUPFAM" id="SSF88659">
    <property type="entry name" value="Sigma3 and sigma4 domains of RNA polymerase sigma factors"/>
    <property type="match status" value="1"/>
</dbReference>
<dbReference type="EMBL" id="WRXN01000020">
    <property type="protein sequence ID" value="MVT12239.1"/>
    <property type="molecule type" value="Genomic_DNA"/>
</dbReference>
<dbReference type="Proteomes" id="UP000461730">
    <property type="component" value="Unassembled WGS sequence"/>
</dbReference>
<sequence>MEAFETIIKNTERLVTQIVFKMVQHADDRKDLMQDIYLNVFQKLSSFRFQARLSTWIAQIAYNACLNYATKKKLVLLNTWHTENDNEDETLNKALDKFNLFYGETEKLLFQKELAKILEDEINNLAPIHKTLIILYHYEEISYEEISQITALPIGTVKSYLFRARKTLRDNLLLRYKKDSL</sequence>
<dbReference type="Gene3D" id="1.10.1740.10">
    <property type="match status" value="1"/>
</dbReference>
<dbReference type="CDD" id="cd06171">
    <property type="entry name" value="Sigma70_r4"/>
    <property type="match status" value="1"/>
</dbReference>
<dbReference type="GO" id="GO:0006352">
    <property type="term" value="P:DNA-templated transcription initiation"/>
    <property type="evidence" value="ECO:0007669"/>
    <property type="project" value="InterPro"/>
</dbReference>
<proteinExistence type="inferred from homology"/>
<dbReference type="InterPro" id="IPR013324">
    <property type="entry name" value="RNA_pol_sigma_r3/r4-like"/>
</dbReference>
<evidence type="ECO:0000256" key="2">
    <source>
        <dbReference type="ARBA" id="ARBA00023015"/>
    </source>
</evidence>
<dbReference type="SUPFAM" id="SSF88946">
    <property type="entry name" value="Sigma2 domain of RNA polymerase sigma factors"/>
    <property type="match status" value="1"/>
</dbReference>
<evidence type="ECO:0000256" key="3">
    <source>
        <dbReference type="ARBA" id="ARBA00023082"/>
    </source>
</evidence>
<dbReference type="InterPro" id="IPR013325">
    <property type="entry name" value="RNA_pol_sigma_r2"/>
</dbReference>
<evidence type="ECO:0000259" key="5">
    <source>
        <dbReference type="Pfam" id="PF04542"/>
    </source>
</evidence>
<dbReference type="InterPro" id="IPR013249">
    <property type="entry name" value="RNA_pol_sigma70_r4_t2"/>
</dbReference>
<dbReference type="GO" id="GO:0003677">
    <property type="term" value="F:DNA binding"/>
    <property type="evidence" value="ECO:0007669"/>
    <property type="project" value="InterPro"/>
</dbReference>
<gene>
    <name evidence="7" type="ORF">GO493_28540</name>
</gene>
<dbReference type="Gene3D" id="1.10.10.10">
    <property type="entry name" value="Winged helix-like DNA-binding domain superfamily/Winged helix DNA-binding domain"/>
    <property type="match status" value="1"/>
</dbReference>
<feature type="domain" description="RNA polymerase sigma factor 70 region 4 type 2" evidence="6">
    <location>
        <begin position="117"/>
        <end position="168"/>
    </location>
</feature>
<dbReference type="AlphaFoldDB" id="A0A7K1UCY7"/>
<evidence type="ECO:0000313" key="7">
    <source>
        <dbReference type="EMBL" id="MVT12239.1"/>
    </source>
</evidence>
<dbReference type="PANTHER" id="PTHR43133">
    <property type="entry name" value="RNA POLYMERASE ECF-TYPE SIGMA FACTO"/>
    <property type="match status" value="1"/>
</dbReference>
<comment type="caution">
    <text evidence="7">The sequence shown here is derived from an EMBL/GenBank/DDBJ whole genome shotgun (WGS) entry which is preliminary data.</text>
</comment>
<keyword evidence="2" id="KW-0805">Transcription regulation</keyword>
<dbReference type="InterPro" id="IPR036388">
    <property type="entry name" value="WH-like_DNA-bd_sf"/>
</dbReference>
<keyword evidence="8" id="KW-1185">Reference proteome</keyword>
<dbReference type="PANTHER" id="PTHR43133:SF51">
    <property type="entry name" value="RNA POLYMERASE SIGMA FACTOR"/>
    <property type="match status" value="1"/>
</dbReference>
<keyword evidence="3" id="KW-0731">Sigma factor</keyword>
<evidence type="ECO:0000259" key="6">
    <source>
        <dbReference type="Pfam" id="PF08281"/>
    </source>
</evidence>
<feature type="domain" description="RNA polymerase sigma-70 region 2" evidence="5">
    <location>
        <begin position="9"/>
        <end position="73"/>
    </location>
</feature>
<evidence type="ECO:0000313" key="8">
    <source>
        <dbReference type="Proteomes" id="UP000461730"/>
    </source>
</evidence>
<name>A0A7K1UCY7_9BACT</name>
<comment type="similarity">
    <text evidence="1">Belongs to the sigma-70 factor family. ECF subfamily.</text>
</comment>